<dbReference type="GO" id="GO:0016747">
    <property type="term" value="F:acyltransferase activity, transferring groups other than amino-acyl groups"/>
    <property type="evidence" value="ECO:0007669"/>
    <property type="project" value="InterPro"/>
</dbReference>
<keyword evidence="2" id="KW-0012">Acyltransferase</keyword>
<dbReference type="AlphaFoldDB" id="A0A1G8GB77"/>
<dbReference type="STRING" id="861298.SAMN04488136_13580"/>
<dbReference type="Pfam" id="PF00583">
    <property type="entry name" value="Acetyltransf_1"/>
    <property type="match status" value="1"/>
</dbReference>
<gene>
    <name evidence="4" type="ORF">SAMN04488136_13580</name>
</gene>
<dbReference type="OrthoDB" id="7678938at2"/>
<dbReference type="Gene3D" id="3.40.630.30">
    <property type="match status" value="1"/>
</dbReference>
<dbReference type="InterPro" id="IPR016181">
    <property type="entry name" value="Acyl_CoA_acyltransferase"/>
</dbReference>
<dbReference type="SUPFAM" id="SSF55729">
    <property type="entry name" value="Acyl-CoA N-acyltransferases (Nat)"/>
    <property type="match status" value="1"/>
</dbReference>
<dbReference type="EMBL" id="FNDD01000035">
    <property type="protein sequence ID" value="SDH91560.1"/>
    <property type="molecule type" value="Genomic_DNA"/>
</dbReference>
<dbReference type="PANTHER" id="PTHR43877">
    <property type="entry name" value="AMINOALKYLPHOSPHONATE N-ACETYLTRANSFERASE-RELATED-RELATED"/>
    <property type="match status" value="1"/>
</dbReference>
<accession>A0A1G8GB77</accession>
<keyword evidence="5" id="KW-1185">Reference proteome</keyword>
<dbReference type="Proteomes" id="UP000198854">
    <property type="component" value="Unassembled WGS sequence"/>
</dbReference>
<dbReference type="InterPro" id="IPR000182">
    <property type="entry name" value="GNAT_dom"/>
</dbReference>
<evidence type="ECO:0000313" key="5">
    <source>
        <dbReference type="Proteomes" id="UP000198854"/>
    </source>
</evidence>
<dbReference type="RefSeq" id="WP_093278892.1">
    <property type="nucleotide sequence ID" value="NZ_FNDD01000035.1"/>
</dbReference>
<feature type="domain" description="N-acetyltransferase" evidence="3">
    <location>
        <begin position="1"/>
        <end position="150"/>
    </location>
</feature>
<organism evidence="4 5">
    <name type="scientific">Vibrio xiamenensis</name>
    <dbReference type="NCBI Taxonomy" id="861298"/>
    <lineage>
        <taxon>Bacteria</taxon>
        <taxon>Pseudomonadati</taxon>
        <taxon>Pseudomonadota</taxon>
        <taxon>Gammaproteobacteria</taxon>
        <taxon>Vibrionales</taxon>
        <taxon>Vibrionaceae</taxon>
        <taxon>Vibrio</taxon>
    </lineage>
</organism>
<keyword evidence="1 4" id="KW-0808">Transferase</keyword>
<dbReference type="CDD" id="cd04301">
    <property type="entry name" value="NAT_SF"/>
    <property type="match status" value="1"/>
</dbReference>
<reference evidence="4 5" key="1">
    <citation type="submission" date="2016-10" db="EMBL/GenBank/DDBJ databases">
        <authorList>
            <person name="de Groot N.N."/>
        </authorList>
    </citation>
    <scope>NUCLEOTIDE SEQUENCE [LARGE SCALE GENOMIC DNA]</scope>
    <source>
        <strain evidence="4 5">CGMCC 1.10228</strain>
    </source>
</reference>
<evidence type="ECO:0000259" key="3">
    <source>
        <dbReference type="PROSITE" id="PS51186"/>
    </source>
</evidence>
<evidence type="ECO:0000256" key="2">
    <source>
        <dbReference type="ARBA" id="ARBA00023315"/>
    </source>
</evidence>
<dbReference type="PROSITE" id="PS51186">
    <property type="entry name" value="GNAT"/>
    <property type="match status" value="1"/>
</dbReference>
<name>A0A1G8GB77_9VIBR</name>
<dbReference type="InterPro" id="IPR050832">
    <property type="entry name" value="Bact_Acetyltransf"/>
</dbReference>
<sequence>MNISLLADCPQEALQLAKWYWQEWACHNPDNRLENIIEKVGLGIHRDALPMAFVVHLDGQSVAAAELKFRELAEYPDNQYWLDGVYVTPSHRGKGIATQLIDYAISKACELKLPHLSLRCEAHNVKLYQARGFKVIKQEQNKFIMAQQLEFKSDVA</sequence>
<proteinExistence type="predicted"/>
<protein>
    <submittedName>
        <fullName evidence="4">Acetyltransferase (GNAT) family protein</fullName>
    </submittedName>
</protein>
<evidence type="ECO:0000313" key="4">
    <source>
        <dbReference type="EMBL" id="SDH91560.1"/>
    </source>
</evidence>
<evidence type="ECO:0000256" key="1">
    <source>
        <dbReference type="ARBA" id="ARBA00022679"/>
    </source>
</evidence>